<feature type="domain" description="Metallo-beta-lactamase" evidence="1">
    <location>
        <begin position="25"/>
        <end position="231"/>
    </location>
</feature>
<organism evidence="2 3">
    <name type="scientific">Kineococcus halophytocola</name>
    <dbReference type="NCBI Taxonomy" id="3234027"/>
    <lineage>
        <taxon>Bacteria</taxon>
        <taxon>Bacillati</taxon>
        <taxon>Actinomycetota</taxon>
        <taxon>Actinomycetes</taxon>
        <taxon>Kineosporiales</taxon>
        <taxon>Kineosporiaceae</taxon>
        <taxon>Kineococcus</taxon>
    </lineage>
</organism>
<gene>
    <name evidence="2" type="ORF">AB2L27_05355</name>
</gene>
<evidence type="ECO:0000259" key="1">
    <source>
        <dbReference type="Pfam" id="PF12706"/>
    </source>
</evidence>
<dbReference type="Gene3D" id="3.60.15.10">
    <property type="entry name" value="Ribonuclease Z/Hydroxyacylglutathione hydrolase-like"/>
    <property type="match status" value="1"/>
</dbReference>
<accession>A0ABV4GXZ1</accession>
<dbReference type="PANTHER" id="PTHR15032">
    <property type="entry name" value="N-ACYL-PHOSPHATIDYLETHANOLAMINE-HYDROLYZING PHOSPHOLIPASE D"/>
    <property type="match status" value="1"/>
</dbReference>
<dbReference type="InterPro" id="IPR036866">
    <property type="entry name" value="RibonucZ/Hydroxyglut_hydro"/>
</dbReference>
<dbReference type="InterPro" id="IPR001279">
    <property type="entry name" value="Metallo-B-lactamas"/>
</dbReference>
<reference evidence="2 3" key="1">
    <citation type="submission" date="2024-07" db="EMBL/GenBank/DDBJ databases">
        <authorList>
            <person name="Thanompreechachai J."/>
            <person name="Duangmal K."/>
        </authorList>
    </citation>
    <scope>NUCLEOTIDE SEQUENCE [LARGE SCALE GENOMIC DNA]</scope>
    <source>
        <strain evidence="2 3">LSe6-4</strain>
    </source>
</reference>
<evidence type="ECO:0000313" key="2">
    <source>
        <dbReference type="EMBL" id="MEZ0164192.1"/>
    </source>
</evidence>
<proteinExistence type="predicted"/>
<dbReference type="EMBL" id="JBGFTU010000005">
    <property type="protein sequence ID" value="MEZ0164192.1"/>
    <property type="molecule type" value="Genomic_DNA"/>
</dbReference>
<dbReference type="RefSeq" id="WP_370440441.1">
    <property type="nucleotide sequence ID" value="NZ_JBGFTU010000005.1"/>
</dbReference>
<dbReference type="SUPFAM" id="SSF56281">
    <property type="entry name" value="Metallo-hydrolase/oxidoreductase"/>
    <property type="match status" value="1"/>
</dbReference>
<sequence length="299" mass="31702">MAVDVTWLGHSTVTVDVHAPGGRLRVVTDPVLRAGLGHLRRRPRTPAASASQGCDVALVSHLHHDHLDLPSLRRLRPAVLVTPPGSSDWVRWRLDRPGTHVVEVAVGQTRELRVRGRAVAVTALPAHHAGHRTGSGFSRAPRDAVAVEHLVRVPGAFPARDRDDLLLWAIGDTGEFEGSDDVLTAGGRAPDVALVPVGGWGHTLGPHHLDPRQAAELVARVRPGVSVPVHWGTLHPVALGRTMGDRFSAPGPAFVAHARRLGAGGALDVGVGGRVRLDDAAQVRGMSARRRPTSPDEGP</sequence>
<comment type="caution">
    <text evidence="2">The sequence shown here is derived from an EMBL/GenBank/DDBJ whole genome shotgun (WGS) entry which is preliminary data.</text>
</comment>
<name>A0ABV4GXZ1_9ACTN</name>
<keyword evidence="3" id="KW-1185">Reference proteome</keyword>
<dbReference type="Proteomes" id="UP001565927">
    <property type="component" value="Unassembled WGS sequence"/>
</dbReference>
<evidence type="ECO:0000313" key="3">
    <source>
        <dbReference type="Proteomes" id="UP001565927"/>
    </source>
</evidence>
<dbReference type="PANTHER" id="PTHR15032:SF36">
    <property type="entry name" value="METALLO-BETA-LACTAMASE DOMAIN-CONTAINING PROTEIN"/>
    <property type="match status" value="1"/>
</dbReference>
<dbReference type="Pfam" id="PF12706">
    <property type="entry name" value="Lactamase_B_2"/>
    <property type="match status" value="1"/>
</dbReference>
<protein>
    <submittedName>
        <fullName evidence="2">MBL fold metallo-hydrolase</fullName>
    </submittedName>
</protein>